<proteinExistence type="predicted"/>
<evidence type="ECO:0000313" key="1">
    <source>
        <dbReference type="EMBL" id="JAH98930.1"/>
    </source>
</evidence>
<reference evidence="1" key="1">
    <citation type="submission" date="2014-11" db="EMBL/GenBank/DDBJ databases">
        <authorList>
            <person name="Amaro Gonzalez C."/>
        </authorList>
    </citation>
    <scope>NUCLEOTIDE SEQUENCE</scope>
</reference>
<protein>
    <submittedName>
        <fullName evidence="1">Uncharacterized protein</fullName>
    </submittedName>
</protein>
<reference evidence="1" key="2">
    <citation type="journal article" date="2015" name="Fish Shellfish Immunol.">
        <title>Early steps in the European eel (Anguilla anguilla)-Vibrio vulnificus interaction in the gills: Role of the RtxA13 toxin.</title>
        <authorList>
            <person name="Callol A."/>
            <person name="Pajuelo D."/>
            <person name="Ebbesson L."/>
            <person name="Teles M."/>
            <person name="MacKenzie S."/>
            <person name="Amaro C."/>
        </authorList>
    </citation>
    <scope>NUCLEOTIDE SEQUENCE</scope>
</reference>
<name>A0A0E9XAS0_ANGAN</name>
<organism evidence="1">
    <name type="scientific">Anguilla anguilla</name>
    <name type="common">European freshwater eel</name>
    <name type="synonym">Muraena anguilla</name>
    <dbReference type="NCBI Taxonomy" id="7936"/>
    <lineage>
        <taxon>Eukaryota</taxon>
        <taxon>Metazoa</taxon>
        <taxon>Chordata</taxon>
        <taxon>Craniata</taxon>
        <taxon>Vertebrata</taxon>
        <taxon>Euteleostomi</taxon>
        <taxon>Actinopterygii</taxon>
        <taxon>Neopterygii</taxon>
        <taxon>Teleostei</taxon>
        <taxon>Anguilliformes</taxon>
        <taxon>Anguillidae</taxon>
        <taxon>Anguilla</taxon>
    </lineage>
</organism>
<dbReference type="AlphaFoldDB" id="A0A0E9XAS0"/>
<dbReference type="EMBL" id="GBXM01009647">
    <property type="protein sequence ID" value="JAH98930.1"/>
    <property type="molecule type" value="Transcribed_RNA"/>
</dbReference>
<sequence>MGNITLLALSRLTPKISLAKLYQIILYNYMTPNLTSRVYFDQKRATIINKV</sequence>
<accession>A0A0E9XAS0</accession>